<feature type="transmembrane region" description="Helical" evidence="1">
    <location>
        <begin position="46"/>
        <end position="70"/>
    </location>
</feature>
<evidence type="ECO:0000313" key="4">
    <source>
        <dbReference type="Proteomes" id="UP001145145"/>
    </source>
</evidence>
<keyword evidence="4" id="KW-1185">Reference proteome</keyword>
<evidence type="ECO:0000313" key="3">
    <source>
        <dbReference type="EMBL" id="GLG05546.1"/>
    </source>
</evidence>
<evidence type="ECO:0000259" key="2">
    <source>
        <dbReference type="Pfam" id="PF26509"/>
    </source>
</evidence>
<keyword evidence="1" id="KW-1133">Transmembrane helix</keyword>
<dbReference type="Pfam" id="PF26509">
    <property type="entry name" value="DUF8171"/>
    <property type="match status" value="1"/>
</dbReference>
<feature type="transmembrane region" description="Helical" evidence="1">
    <location>
        <begin position="209"/>
        <end position="230"/>
    </location>
</feature>
<protein>
    <recommendedName>
        <fullName evidence="2">DUF8171 domain-containing protein</fullName>
    </recommendedName>
</protein>
<feature type="domain" description="DUF8171" evidence="2">
    <location>
        <begin position="15"/>
        <end position="276"/>
    </location>
</feature>
<sequence length="283" mass="30152">MVTKQQTATQSQKLMIFVLTMSLYGLATLFTELIPKFQVGIVEFSVEYFLFIPLVLAILFDPMSAALGAATGELVFSEIMLGQFGGLGELEKFITVTIGVYIAGRLVRNPKNRTMVGIASMTGVILQQLLGTIVDILKVQFAVTDFEAVPGLPESVFATEGFACLNDILFSGILFCLLPTIFLVPRLYGKIEPLLGMQPRTEETALGAINAKVVIGALVAFAAAIGAEMLAESGTSLIDWEASWAESGTAVAAGMVVAAALAVVMLLVMKKKAETTDNTLKNA</sequence>
<keyword evidence="1" id="KW-0812">Transmembrane</keyword>
<feature type="transmembrane region" description="Helical" evidence="1">
    <location>
        <begin position="250"/>
        <end position="269"/>
    </location>
</feature>
<dbReference type="EMBL" id="BSBO01000031">
    <property type="protein sequence ID" value="GLG05546.1"/>
    <property type="molecule type" value="Genomic_DNA"/>
</dbReference>
<accession>A0A9W6FFE5</accession>
<gene>
    <name evidence="3" type="ORF">Selli1_27200</name>
</gene>
<proteinExistence type="predicted"/>
<feature type="transmembrane region" description="Helical" evidence="1">
    <location>
        <begin position="14"/>
        <end position="34"/>
    </location>
</feature>
<feature type="transmembrane region" description="Helical" evidence="1">
    <location>
        <begin position="114"/>
        <end position="134"/>
    </location>
</feature>
<reference evidence="3 4" key="1">
    <citation type="journal article" date="2023" name="Int. J. Syst. Evol. Microbiol.">
        <title>Sellimonas catena sp. nov., isolated from human faeces.</title>
        <authorList>
            <person name="Hisatomi A."/>
            <person name="Ohkuma M."/>
            <person name="Sakamoto M."/>
        </authorList>
    </citation>
    <scope>NUCLEOTIDE SEQUENCE [LARGE SCALE GENOMIC DNA]</scope>
    <source>
        <strain evidence="3 4">12EGH17</strain>
    </source>
</reference>
<comment type="caution">
    <text evidence="3">The sequence shown here is derived from an EMBL/GenBank/DDBJ whole genome shotgun (WGS) entry which is preliminary data.</text>
</comment>
<dbReference type="Proteomes" id="UP001145145">
    <property type="component" value="Unassembled WGS sequence"/>
</dbReference>
<keyword evidence="1" id="KW-0472">Membrane</keyword>
<dbReference type="RefSeq" id="WP_138373420.1">
    <property type="nucleotide sequence ID" value="NZ_BSBO01000031.1"/>
</dbReference>
<name>A0A9W6FFE5_9FIRM</name>
<dbReference type="InterPro" id="IPR058484">
    <property type="entry name" value="DUF8171"/>
</dbReference>
<organism evidence="3 4">
    <name type="scientific">Sellimonas catena</name>
    <dbReference type="NCBI Taxonomy" id="2994035"/>
    <lineage>
        <taxon>Bacteria</taxon>
        <taxon>Bacillati</taxon>
        <taxon>Bacillota</taxon>
        <taxon>Clostridia</taxon>
        <taxon>Lachnospirales</taxon>
        <taxon>Lachnospiraceae</taxon>
        <taxon>Sellimonas</taxon>
    </lineage>
</organism>
<evidence type="ECO:0000256" key="1">
    <source>
        <dbReference type="SAM" id="Phobius"/>
    </source>
</evidence>
<feature type="transmembrane region" description="Helical" evidence="1">
    <location>
        <begin position="168"/>
        <end position="188"/>
    </location>
</feature>
<dbReference type="AlphaFoldDB" id="A0A9W6FFE5"/>